<feature type="chain" id="PRO_5019612049" evidence="3">
    <location>
        <begin position="23"/>
        <end position="729"/>
    </location>
</feature>
<dbReference type="AlphaFoldDB" id="A0A495VDL2"/>
<comment type="caution">
    <text evidence="6">The sequence shown here is derived from an EMBL/GenBank/DDBJ whole genome shotgun (WGS) entry which is preliminary data.</text>
</comment>
<dbReference type="InterPro" id="IPR036907">
    <property type="entry name" value="5'-Nucleotdase_C_sf"/>
</dbReference>
<dbReference type="PROSITE" id="PS00786">
    <property type="entry name" value="5_NUCLEOTIDASE_2"/>
    <property type="match status" value="1"/>
</dbReference>
<dbReference type="PRINTS" id="PR01607">
    <property type="entry name" value="APYRASEFAMLY"/>
</dbReference>
<keyword evidence="3" id="KW-0547">Nucleotide-binding</keyword>
<reference evidence="6 7" key="1">
    <citation type="submission" date="2018-10" db="EMBL/GenBank/DDBJ databases">
        <title>Genomic Encyclopedia of Archaeal and Bacterial Type Strains, Phase II (KMG-II): from individual species to whole genera.</title>
        <authorList>
            <person name="Goeker M."/>
        </authorList>
    </citation>
    <scope>NUCLEOTIDE SEQUENCE [LARGE SCALE GENOMIC DNA]</scope>
    <source>
        <strain evidence="6 7">DSM 235</strain>
    </source>
</reference>
<accession>A0A495VDL2</accession>
<dbReference type="GO" id="GO:0008768">
    <property type="term" value="F:UDP-sugar diphosphatase activity"/>
    <property type="evidence" value="ECO:0007669"/>
    <property type="project" value="TreeGrafter"/>
</dbReference>
<dbReference type="Gene3D" id="3.60.21.10">
    <property type="match status" value="1"/>
</dbReference>
<dbReference type="GO" id="GO:0009166">
    <property type="term" value="P:nucleotide catabolic process"/>
    <property type="evidence" value="ECO:0007669"/>
    <property type="project" value="InterPro"/>
</dbReference>
<dbReference type="SUPFAM" id="SSF141072">
    <property type="entry name" value="CalX-like"/>
    <property type="match status" value="1"/>
</dbReference>
<dbReference type="InterPro" id="IPR029052">
    <property type="entry name" value="Metallo-depent_PP-like"/>
</dbReference>
<dbReference type="EMBL" id="RBXL01000001">
    <property type="protein sequence ID" value="RKT46525.1"/>
    <property type="molecule type" value="Genomic_DNA"/>
</dbReference>
<evidence type="ECO:0000256" key="3">
    <source>
        <dbReference type="RuleBase" id="RU362119"/>
    </source>
</evidence>
<dbReference type="OrthoDB" id="9803927at2"/>
<sequence>MINIRAHWLALATVLIAGFALAAPGVSDARPPGKPSRPALSIQDAVAYEGEGLLSFPITLDRPAPWALRVVAVPLRGTARPVKDYGPGAVSTTIPVGATEGSLEVRIRDNEVVGPDVTLTLRIVAAPGAIVAKGTAIGTIRDDEPLTINLLHINDHHSNLQPVNNTLDLGSSGGSFSVPFGGFPRVTAKIKALESQLDNVVKIHAGDAITGTLFYTLFQGEADADLMNTACFDVFALGNHEFDDGDGNLARFLDFLGSDPACDTVTVAANVVPQIGTPLAPVTANDYIQPYAIKEFQGQKVAFIGIDIAEKTRFSSQPLPTTQFLDEVKTAQAYVDELSAIGIDNIVLVTHYGYENDLALARAVTGVDAIVGGDSHTLLGDLGQYGLPSGGNYPTLTLNADGDPVCVVQAWQYAQVVGELAVTFREGKVETCGGTPHLLLGDVFQRSRQPIADPERSEILALIDADPSLGLVTPDPTADAILAEYAAQVDELSKQIIGQAGEVICERRVPTLPRGSAPCDGDAVSLSGAQLNVNGGFSQQVVTDAFLARAFRADLALQNGGGVRITIPEGDITIGTAYTLLPFSNTLVELELSGQEVLDSIEDGLDFYASNPGGNTGAFPYGSHIRWDIDMTQPKGARISDVEVKDRATGIWAPLDPSETYIVVTNSFLANGGDGYTTFKDAAADGRVTDTFINYAQGFVDYVVQDLGGGNLFVPPPLDFSTQSFAPLP</sequence>
<dbReference type="Gene3D" id="2.60.40.2030">
    <property type="match status" value="1"/>
</dbReference>
<gene>
    <name evidence="6" type="ORF">BDD21_4040</name>
</gene>
<feature type="domain" description="5'-Nucleotidase C-terminal" evidence="5">
    <location>
        <begin position="539"/>
        <end position="681"/>
    </location>
</feature>
<dbReference type="GO" id="GO:0046872">
    <property type="term" value="F:metal ion binding"/>
    <property type="evidence" value="ECO:0007669"/>
    <property type="project" value="InterPro"/>
</dbReference>
<dbReference type="SUPFAM" id="SSF56300">
    <property type="entry name" value="Metallo-dependent phosphatases"/>
    <property type="match status" value="1"/>
</dbReference>
<dbReference type="Pfam" id="PF02872">
    <property type="entry name" value="5_nucleotid_C"/>
    <property type="match status" value="1"/>
</dbReference>
<evidence type="ECO:0000256" key="2">
    <source>
        <dbReference type="ARBA" id="ARBA00022729"/>
    </source>
</evidence>
<dbReference type="Pfam" id="PF00149">
    <property type="entry name" value="Metallophos"/>
    <property type="match status" value="1"/>
</dbReference>
<dbReference type="Proteomes" id="UP000274556">
    <property type="component" value="Unassembled WGS sequence"/>
</dbReference>
<dbReference type="InterPro" id="IPR038081">
    <property type="entry name" value="CalX-like_sf"/>
</dbReference>
<dbReference type="PANTHER" id="PTHR11575:SF24">
    <property type="entry name" value="5'-NUCLEOTIDASE"/>
    <property type="match status" value="1"/>
</dbReference>
<feature type="signal peptide" evidence="3">
    <location>
        <begin position="1"/>
        <end position="22"/>
    </location>
</feature>
<keyword evidence="3" id="KW-0378">Hydrolase</keyword>
<organism evidence="6 7">
    <name type="scientific">Thiocapsa rosea</name>
    <dbReference type="NCBI Taxonomy" id="69360"/>
    <lineage>
        <taxon>Bacteria</taxon>
        <taxon>Pseudomonadati</taxon>
        <taxon>Pseudomonadota</taxon>
        <taxon>Gammaproteobacteria</taxon>
        <taxon>Chromatiales</taxon>
        <taxon>Chromatiaceae</taxon>
        <taxon>Thiocapsa</taxon>
    </lineage>
</organism>
<comment type="similarity">
    <text evidence="1 3">Belongs to the 5'-nucleotidase family.</text>
</comment>
<dbReference type="GO" id="GO:0000166">
    <property type="term" value="F:nucleotide binding"/>
    <property type="evidence" value="ECO:0007669"/>
    <property type="project" value="UniProtKB-KW"/>
</dbReference>
<dbReference type="Gene3D" id="3.90.780.10">
    <property type="entry name" value="5'-Nucleotidase, C-terminal domain"/>
    <property type="match status" value="1"/>
</dbReference>
<evidence type="ECO:0000313" key="6">
    <source>
        <dbReference type="EMBL" id="RKT46525.1"/>
    </source>
</evidence>
<protein>
    <submittedName>
        <fullName evidence="6">5'-nucleotidase</fullName>
    </submittedName>
</protein>
<evidence type="ECO:0000313" key="7">
    <source>
        <dbReference type="Proteomes" id="UP000274556"/>
    </source>
</evidence>
<dbReference type="GO" id="GO:0008253">
    <property type="term" value="F:5'-nucleotidase activity"/>
    <property type="evidence" value="ECO:0007669"/>
    <property type="project" value="TreeGrafter"/>
</dbReference>
<dbReference type="PANTHER" id="PTHR11575">
    <property type="entry name" value="5'-NUCLEOTIDASE-RELATED"/>
    <property type="match status" value="1"/>
</dbReference>
<feature type="domain" description="Calcineurin-like phosphoesterase" evidence="4">
    <location>
        <begin position="149"/>
        <end position="377"/>
    </location>
</feature>
<dbReference type="InterPro" id="IPR004843">
    <property type="entry name" value="Calcineurin-like_PHP"/>
</dbReference>
<evidence type="ECO:0000259" key="4">
    <source>
        <dbReference type="Pfam" id="PF00149"/>
    </source>
</evidence>
<dbReference type="SUPFAM" id="SSF55816">
    <property type="entry name" value="5'-nucleotidase (syn. UDP-sugar hydrolase), C-terminal domain"/>
    <property type="match status" value="1"/>
</dbReference>
<dbReference type="RefSeq" id="WP_120798625.1">
    <property type="nucleotide sequence ID" value="NZ_RBXL01000001.1"/>
</dbReference>
<name>A0A495VDL2_9GAMM</name>
<dbReference type="InterPro" id="IPR006146">
    <property type="entry name" value="5'-Nucleotdase_CS"/>
</dbReference>
<dbReference type="InterPro" id="IPR008334">
    <property type="entry name" value="5'-Nucleotdase_C"/>
</dbReference>
<keyword evidence="7" id="KW-1185">Reference proteome</keyword>
<keyword evidence="2 3" id="KW-0732">Signal</keyword>
<dbReference type="GO" id="GO:0030288">
    <property type="term" value="C:outer membrane-bounded periplasmic space"/>
    <property type="evidence" value="ECO:0007669"/>
    <property type="project" value="TreeGrafter"/>
</dbReference>
<dbReference type="PROSITE" id="PS00785">
    <property type="entry name" value="5_NUCLEOTIDASE_1"/>
    <property type="match status" value="1"/>
</dbReference>
<dbReference type="InterPro" id="IPR006179">
    <property type="entry name" value="5_nucleotidase/apyrase"/>
</dbReference>
<proteinExistence type="inferred from homology"/>
<evidence type="ECO:0000256" key="1">
    <source>
        <dbReference type="ARBA" id="ARBA00006654"/>
    </source>
</evidence>
<evidence type="ECO:0000259" key="5">
    <source>
        <dbReference type="Pfam" id="PF02872"/>
    </source>
</evidence>